<organism evidence="10">
    <name type="scientific">marine sediment metagenome</name>
    <dbReference type="NCBI Taxonomy" id="412755"/>
    <lineage>
        <taxon>unclassified sequences</taxon>
        <taxon>metagenomes</taxon>
        <taxon>ecological metagenomes</taxon>
    </lineage>
</organism>
<dbReference type="Pfam" id="PF11734">
    <property type="entry name" value="TilS_C"/>
    <property type="match status" value="1"/>
</dbReference>
<evidence type="ECO:0000259" key="9">
    <source>
        <dbReference type="SMART" id="SM00977"/>
    </source>
</evidence>
<dbReference type="Gene3D" id="1.20.59.20">
    <property type="match status" value="1"/>
</dbReference>
<evidence type="ECO:0000256" key="4">
    <source>
        <dbReference type="ARBA" id="ARBA00022598"/>
    </source>
</evidence>
<dbReference type="AlphaFoldDB" id="A0A0F9V222"/>
<dbReference type="EMBL" id="LAZR01000054">
    <property type="protein sequence ID" value="KKN98044.1"/>
    <property type="molecule type" value="Genomic_DNA"/>
</dbReference>
<dbReference type="InterPro" id="IPR012795">
    <property type="entry name" value="tRNA_Ile_lys_synt_N"/>
</dbReference>
<evidence type="ECO:0000256" key="6">
    <source>
        <dbReference type="ARBA" id="ARBA00022741"/>
    </source>
</evidence>
<dbReference type="Pfam" id="PF09179">
    <property type="entry name" value="TilS"/>
    <property type="match status" value="1"/>
</dbReference>
<comment type="caution">
    <text evidence="10">The sequence shown here is derived from an EMBL/GenBank/DDBJ whole genome shotgun (WGS) entry which is preliminary data.</text>
</comment>
<keyword evidence="4" id="KW-0436">Ligase</keyword>
<dbReference type="EC" id="6.3.4.19" evidence="2"/>
<dbReference type="InterPro" id="IPR014729">
    <property type="entry name" value="Rossmann-like_a/b/a_fold"/>
</dbReference>
<dbReference type="GO" id="GO:0008033">
    <property type="term" value="P:tRNA processing"/>
    <property type="evidence" value="ECO:0007669"/>
    <property type="project" value="UniProtKB-KW"/>
</dbReference>
<dbReference type="GO" id="GO:0005524">
    <property type="term" value="F:ATP binding"/>
    <property type="evidence" value="ECO:0007669"/>
    <property type="project" value="UniProtKB-KW"/>
</dbReference>
<name>A0A0F9V222_9ZZZZ</name>
<proteinExistence type="inferred from homology"/>
<dbReference type="CDD" id="cd01992">
    <property type="entry name" value="TilS_N"/>
    <property type="match status" value="1"/>
</dbReference>
<evidence type="ECO:0000256" key="8">
    <source>
        <dbReference type="ARBA" id="ARBA00048539"/>
    </source>
</evidence>
<dbReference type="SMART" id="SM00977">
    <property type="entry name" value="TilS_C"/>
    <property type="match status" value="1"/>
</dbReference>
<feature type="domain" description="Lysidine-tRNA(Ile) synthetase C-terminal" evidence="9">
    <location>
        <begin position="365"/>
        <end position="437"/>
    </location>
</feature>
<protein>
    <recommendedName>
        <fullName evidence="2">tRNA(Ile)-lysidine synthetase</fullName>
        <ecNumber evidence="2">6.3.4.19</ecNumber>
    </recommendedName>
</protein>
<dbReference type="InterPro" id="IPR011063">
    <property type="entry name" value="TilS/TtcA_N"/>
</dbReference>
<evidence type="ECO:0000256" key="1">
    <source>
        <dbReference type="ARBA" id="ARBA00004496"/>
    </source>
</evidence>
<dbReference type="GO" id="GO:0032267">
    <property type="term" value="F:tRNA(Ile)-lysidine synthase activity"/>
    <property type="evidence" value="ECO:0007669"/>
    <property type="project" value="UniProtKB-EC"/>
</dbReference>
<dbReference type="PANTHER" id="PTHR43033:SF1">
    <property type="entry name" value="TRNA(ILE)-LYSIDINE SYNTHASE-RELATED"/>
    <property type="match status" value="1"/>
</dbReference>
<keyword evidence="3" id="KW-0963">Cytoplasm</keyword>
<dbReference type="PANTHER" id="PTHR43033">
    <property type="entry name" value="TRNA(ILE)-LYSIDINE SYNTHASE-RELATED"/>
    <property type="match status" value="1"/>
</dbReference>
<dbReference type="NCBIfam" id="TIGR02433">
    <property type="entry name" value="lysidine_TilS_C"/>
    <property type="match status" value="1"/>
</dbReference>
<keyword evidence="7" id="KW-0067">ATP-binding</keyword>
<dbReference type="Pfam" id="PF01171">
    <property type="entry name" value="ATP_bind_3"/>
    <property type="match status" value="1"/>
</dbReference>
<dbReference type="InterPro" id="IPR012094">
    <property type="entry name" value="tRNA_Ile_lys_synt"/>
</dbReference>
<keyword evidence="6" id="KW-0547">Nucleotide-binding</keyword>
<dbReference type="SUPFAM" id="SSF52402">
    <property type="entry name" value="Adenine nucleotide alpha hydrolases-like"/>
    <property type="match status" value="1"/>
</dbReference>
<evidence type="ECO:0000313" key="10">
    <source>
        <dbReference type="EMBL" id="KKN98044.1"/>
    </source>
</evidence>
<dbReference type="InterPro" id="IPR015262">
    <property type="entry name" value="tRNA_Ile_lys_synt_subst-bd"/>
</dbReference>
<dbReference type="SUPFAM" id="SSF56037">
    <property type="entry name" value="PheT/TilS domain"/>
    <property type="match status" value="1"/>
</dbReference>
<dbReference type="GO" id="GO:0005737">
    <property type="term" value="C:cytoplasm"/>
    <property type="evidence" value="ECO:0007669"/>
    <property type="project" value="UniProtKB-SubCell"/>
</dbReference>
<dbReference type="InterPro" id="IPR012796">
    <property type="entry name" value="Lysidine-tRNA-synth_C"/>
</dbReference>
<evidence type="ECO:0000256" key="5">
    <source>
        <dbReference type="ARBA" id="ARBA00022694"/>
    </source>
</evidence>
<reference evidence="10" key="1">
    <citation type="journal article" date="2015" name="Nature">
        <title>Complex archaea that bridge the gap between prokaryotes and eukaryotes.</title>
        <authorList>
            <person name="Spang A."/>
            <person name="Saw J.H."/>
            <person name="Jorgensen S.L."/>
            <person name="Zaremba-Niedzwiedzka K."/>
            <person name="Martijn J."/>
            <person name="Lind A.E."/>
            <person name="van Eijk R."/>
            <person name="Schleper C."/>
            <person name="Guy L."/>
            <person name="Ettema T.J."/>
        </authorList>
    </citation>
    <scope>NUCLEOTIDE SEQUENCE</scope>
</reference>
<evidence type="ECO:0000256" key="2">
    <source>
        <dbReference type="ARBA" id="ARBA00013267"/>
    </source>
</evidence>
<comment type="catalytic activity">
    <reaction evidence="8">
        <text>cytidine(34) in tRNA(Ile2) + L-lysine + ATP = lysidine(34) in tRNA(Ile2) + AMP + diphosphate + H(+)</text>
        <dbReference type="Rhea" id="RHEA:43744"/>
        <dbReference type="Rhea" id="RHEA-COMP:10625"/>
        <dbReference type="Rhea" id="RHEA-COMP:10670"/>
        <dbReference type="ChEBI" id="CHEBI:15378"/>
        <dbReference type="ChEBI" id="CHEBI:30616"/>
        <dbReference type="ChEBI" id="CHEBI:32551"/>
        <dbReference type="ChEBI" id="CHEBI:33019"/>
        <dbReference type="ChEBI" id="CHEBI:82748"/>
        <dbReference type="ChEBI" id="CHEBI:83665"/>
        <dbReference type="ChEBI" id="CHEBI:456215"/>
        <dbReference type="EC" id="6.3.4.19"/>
    </reaction>
</comment>
<dbReference type="SUPFAM" id="SSF82829">
    <property type="entry name" value="MesJ substrate recognition domain-like"/>
    <property type="match status" value="1"/>
</dbReference>
<dbReference type="Gene3D" id="3.40.50.620">
    <property type="entry name" value="HUPs"/>
    <property type="match status" value="1"/>
</dbReference>
<comment type="subcellular location">
    <subcellularLocation>
        <location evidence="1">Cytoplasm</location>
    </subcellularLocation>
</comment>
<dbReference type="NCBIfam" id="TIGR02432">
    <property type="entry name" value="lysidine_TilS_N"/>
    <property type="match status" value="1"/>
</dbReference>
<evidence type="ECO:0000256" key="7">
    <source>
        <dbReference type="ARBA" id="ARBA00022840"/>
    </source>
</evidence>
<evidence type="ECO:0000256" key="3">
    <source>
        <dbReference type="ARBA" id="ARBA00022490"/>
    </source>
</evidence>
<dbReference type="HAMAP" id="MF_01161">
    <property type="entry name" value="tRNA_Ile_lys_synt"/>
    <property type="match status" value="1"/>
</dbReference>
<accession>A0A0F9V222</accession>
<keyword evidence="5" id="KW-0819">tRNA processing</keyword>
<gene>
    <name evidence="10" type="ORF">LCGC14_0152440</name>
</gene>
<sequence length="442" mass="49035">MLTLQGLQQQLSPCMNAPAWVLGLSGGLDSMVLLDALVQLREQQAIPPLSAIHVHHGLSAEADAWVAFCERECARRDVPLQVDRVQLTPGASIEGAARDARYQAFAARLPPEVVLLLAHHRDDQLETLLFRMLRGTGLRGLAGMPATRTLADGCLLRPLLRWNRVELEQWARKHGLHWIEDPANQDPRFARTALRHQLLPLLRQSWPQVEQSLLRLARHASEANELLDERAAEDLNGVSTPLSDSWLRYWPSLDVSAFCALSSARQRNLLRYWLAEQGVLLPASRRLDDWLGQLSAATDSQPHVDLMGYRLYRSSGRLWLVTAHWPLAGQPEMLAQTAVQSLAAGNGCLRRTNVTGTSVAALGALRIAYRQGGEHIRLAGRGNQSLKQLFQQAQIPVWLRPSVPLLYCADELISVGGRWNAEAALVGDMQSGLTVSWEPVSD</sequence>